<accession>A0ABT3A2I0</accession>
<dbReference type="EMBL" id="JAOWKW010000015">
    <property type="protein sequence ID" value="MCV2880186.1"/>
    <property type="molecule type" value="Genomic_DNA"/>
</dbReference>
<organism evidence="1 2">
    <name type="scientific">Sedimentimonas flavescens</name>
    <dbReference type="NCBI Taxonomy" id="2851012"/>
    <lineage>
        <taxon>Bacteria</taxon>
        <taxon>Pseudomonadati</taxon>
        <taxon>Pseudomonadota</taxon>
        <taxon>Alphaproteobacteria</taxon>
        <taxon>Rhodobacterales</taxon>
        <taxon>Rhodobacter group</taxon>
        <taxon>Sedimentimonas</taxon>
    </lineage>
</organism>
<dbReference type="Pfam" id="PF10711">
    <property type="entry name" value="DUF2513"/>
    <property type="match status" value="1"/>
</dbReference>
<dbReference type="Proteomes" id="UP001526166">
    <property type="component" value="Unassembled WGS sequence"/>
</dbReference>
<name>A0ABT3A2I0_9RHOB</name>
<protein>
    <submittedName>
        <fullName evidence="1">DUF2513 domain-containing protein</fullName>
    </submittedName>
</protein>
<proteinExistence type="predicted"/>
<sequence>MKRSLSKIREILSNCEAAEATWFDLRFDWASSEPELEITSPWSELERYQIQLMKDAGLIEVRRKYDAYNEGYVFAQEFRLTNSGHDYLDAIKNEGVWQQTKAVVAAEGGSLALEIVKSLALGFAKKQVEDRTGIKLL</sequence>
<dbReference type="RefSeq" id="WP_263848543.1">
    <property type="nucleotide sequence ID" value="NZ_JAOWKW010000015.1"/>
</dbReference>
<dbReference type="InterPro" id="IPR019650">
    <property type="entry name" value="DUF2513"/>
</dbReference>
<comment type="caution">
    <text evidence="1">The sequence shown here is derived from an EMBL/GenBank/DDBJ whole genome shotgun (WGS) entry which is preliminary data.</text>
</comment>
<evidence type="ECO:0000313" key="1">
    <source>
        <dbReference type="EMBL" id="MCV2880186.1"/>
    </source>
</evidence>
<gene>
    <name evidence="1" type="ORF">OE699_15180</name>
</gene>
<keyword evidence="2" id="KW-1185">Reference proteome</keyword>
<evidence type="ECO:0000313" key="2">
    <source>
        <dbReference type="Proteomes" id="UP001526166"/>
    </source>
</evidence>
<reference evidence="1 2" key="1">
    <citation type="submission" date="2022-10" db="EMBL/GenBank/DDBJ databases">
        <title>Sinirhodobacter sp. nov., isolated from ocean surface sediments.</title>
        <authorList>
            <person name="He W."/>
            <person name="Wang L."/>
            <person name="Zhang D.-F."/>
        </authorList>
    </citation>
    <scope>NUCLEOTIDE SEQUENCE [LARGE SCALE GENOMIC DNA]</scope>
    <source>
        <strain evidence="1 2">WL0115</strain>
    </source>
</reference>